<reference evidence="6 7" key="1">
    <citation type="submission" date="2022-06" db="EMBL/GenBank/DDBJ databases">
        <title>Halomicroarcula sp. a new haloarchaeum isolate from saline soil.</title>
        <authorList>
            <person name="Strakova D."/>
            <person name="Galisteo C."/>
            <person name="Sanchez-Porro C."/>
            <person name="Ventosa A."/>
        </authorList>
    </citation>
    <scope>NUCLEOTIDE SEQUENCE [LARGE SCALE GENOMIC DNA]</scope>
    <source>
        <strain evidence="6 7">S3CR25-11</strain>
    </source>
</reference>
<evidence type="ECO:0000256" key="1">
    <source>
        <dbReference type="ARBA" id="ARBA00009836"/>
    </source>
</evidence>
<evidence type="ECO:0000256" key="3">
    <source>
        <dbReference type="ARBA" id="ARBA00023027"/>
    </source>
</evidence>
<evidence type="ECO:0000256" key="2">
    <source>
        <dbReference type="ARBA" id="ARBA00022679"/>
    </source>
</evidence>
<keyword evidence="2 5" id="KW-0808">Transferase</keyword>
<dbReference type="Proteomes" id="UP001268864">
    <property type="component" value="Unassembled WGS sequence"/>
</dbReference>
<dbReference type="SUPFAM" id="SSF56399">
    <property type="entry name" value="ADP-ribosylation"/>
    <property type="match status" value="1"/>
</dbReference>
<dbReference type="Pfam" id="PF01885">
    <property type="entry name" value="PTS_2-RNA"/>
    <property type="match status" value="1"/>
</dbReference>
<organism evidence="6 7">
    <name type="scientific">Haloarcula onubensis</name>
    <dbReference type="NCBI Taxonomy" id="2950539"/>
    <lineage>
        <taxon>Archaea</taxon>
        <taxon>Methanobacteriati</taxon>
        <taxon>Methanobacteriota</taxon>
        <taxon>Stenosarchaea group</taxon>
        <taxon>Halobacteria</taxon>
        <taxon>Halobacteriales</taxon>
        <taxon>Haloarculaceae</taxon>
        <taxon>Haloarcula</taxon>
    </lineage>
</organism>
<evidence type="ECO:0000313" key="6">
    <source>
        <dbReference type="EMBL" id="MDS0283349.1"/>
    </source>
</evidence>
<dbReference type="PANTHER" id="PTHR12684">
    <property type="entry name" value="PUTATIVE PHOSPHOTRANSFERASE"/>
    <property type="match status" value="1"/>
</dbReference>
<protein>
    <recommendedName>
        <fullName evidence="5">Probable RNA 2'-phosphotransferase</fullName>
        <ecNumber evidence="5">2.7.1.-</ecNumber>
    </recommendedName>
</protein>
<name>A0ABU2FRF7_9EURY</name>
<evidence type="ECO:0000256" key="4">
    <source>
        <dbReference type="ARBA" id="ARBA00025212"/>
    </source>
</evidence>
<dbReference type="Gene3D" id="3.20.170.30">
    <property type="match status" value="1"/>
</dbReference>
<keyword evidence="3 5" id="KW-0520">NAD</keyword>
<dbReference type="HAMAP" id="MF_00299">
    <property type="entry name" value="KptA"/>
    <property type="match status" value="1"/>
</dbReference>
<keyword evidence="7" id="KW-1185">Reference proteome</keyword>
<dbReference type="Gene3D" id="1.10.10.970">
    <property type="entry name" value="RNA 2'-phosphotransferase, Tpt1/KptA family, N-terminal domain"/>
    <property type="match status" value="1"/>
</dbReference>
<dbReference type="EC" id="2.7.1.-" evidence="5"/>
<dbReference type="InterPro" id="IPR022928">
    <property type="entry name" value="RNA_2'-PTrans_KptA"/>
</dbReference>
<accession>A0ABU2FRF7</accession>
<dbReference type="PANTHER" id="PTHR12684:SF2">
    <property type="entry name" value="TRNA 2'-PHOSPHOTRANSFERASE 1"/>
    <property type="match status" value="1"/>
</dbReference>
<dbReference type="InterPro" id="IPR042080">
    <property type="entry name" value="RNA_2'-PTrans_N"/>
</dbReference>
<proteinExistence type="inferred from homology"/>
<dbReference type="InterPro" id="IPR002745">
    <property type="entry name" value="Ptrans_KptA/Tpt1"/>
</dbReference>
<comment type="similarity">
    <text evidence="1 5">Belongs to the KptA/TPT1 family.</text>
</comment>
<gene>
    <name evidence="5" type="primary">kptA</name>
    <name evidence="6" type="ORF">NDI86_14560</name>
</gene>
<comment type="function">
    <text evidence="4 5">Removes the 2'-phosphate from RNA via an intermediate in which the phosphate is ADP-ribosylated by NAD followed by a presumed transesterification to release the RNA and generate ADP-ribose 1''-2''-cyclic phosphate (APPR&gt;P). May function as an ADP-ribosylase.</text>
</comment>
<dbReference type="RefSeq" id="WP_310901183.1">
    <property type="nucleotide sequence ID" value="NZ_JAMQOS010000005.1"/>
</dbReference>
<sequence>MPADVRTCPDHGFFEGETCPRCNRTGEHVVDGGRRRQLSKFVSGALRHFPDDAGIELDGAGWAPLPALVDAVGSKYSWPDREIVAGVLATDPKGRFERDPGFGTAPDRVRAAYGHSVDVTIEDDDSPVPATLYHGTARRNVDAILDAGLKPMSRQRVHLSESVETARDVGYRHDDEPVVFGVDAAAMERDGHDIAKRGAATYTTDHVPPAYLSRRDD</sequence>
<evidence type="ECO:0000313" key="7">
    <source>
        <dbReference type="Proteomes" id="UP001268864"/>
    </source>
</evidence>
<dbReference type="EMBL" id="JAMQOS010000005">
    <property type="protein sequence ID" value="MDS0283349.1"/>
    <property type="molecule type" value="Genomic_DNA"/>
</dbReference>
<evidence type="ECO:0000256" key="5">
    <source>
        <dbReference type="HAMAP-Rule" id="MF_00299"/>
    </source>
</evidence>
<comment type="caution">
    <text evidence="6">The sequence shown here is derived from an EMBL/GenBank/DDBJ whole genome shotgun (WGS) entry which is preliminary data.</text>
</comment>
<dbReference type="InterPro" id="IPR042081">
    <property type="entry name" value="RNA_2'-PTrans_C"/>
</dbReference>